<dbReference type="InterPro" id="IPR001680">
    <property type="entry name" value="WD40_rpt"/>
</dbReference>
<protein>
    <recommendedName>
        <fullName evidence="5">Guanine nucleotide-binding protein subunit beta-like protein 1</fullName>
    </recommendedName>
</protein>
<keyword evidence="1" id="KW-0853">WD repeat</keyword>
<dbReference type="EMBL" id="JAHRIQ010087463">
    <property type="protein sequence ID" value="MEQ2249944.1"/>
    <property type="molecule type" value="Genomic_DNA"/>
</dbReference>
<evidence type="ECO:0000313" key="3">
    <source>
        <dbReference type="EMBL" id="MEQ2249944.1"/>
    </source>
</evidence>
<dbReference type="SMART" id="SM00320">
    <property type="entry name" value="WD40"/>
    <property type="match status" value="2"/>
</dbReference>
<gene>
    <name evidence="3" type="ORF">ILYODFUR_034747</name>
</gene>
<accession>A0ABV0UYX5</accession>
<reference evidence="3 4" key="1">
    <citation type="submission" date="2021-06" db="EMBL/GenBank/DDBJ databases">
        <authorList>
            <person name="Palmer J.M."/>
        </authorList>
    </citation>
    <scope>NUCLEOTIDE SEQUENCE [LARGE SCALE GENOMIC DNA]</scope>
    <source>
        <strain evidence="4">if_2019</strain>
        <tissue evidence="3">Muscle</tissue>
    </source>
</reference>
<organism evidence="3 4">
    <name type="scientific">Ilyodon furcidens</name>
    <name type="common">goldbreast splitfin</name>
    <dbReference type="NCBI Taxonomy" id="33524"/>
    <lineage>
        <taxon>Eukaryota</taxon>
        <taxon>Metazoa</taxon>
        <taxon>Chordata</taxon>
        <taxon>Craniata</taxon>
        <taxon>Vertebrata</taxon>
        <taxon>Euteleostomi</taxon>
        <taxon>Actinopterygii</taxon>
        <taxon>Neopterygii</taxon>
        <taxon>Teleostei</taxon>
        <taxon>Neoteleostei</taxon>
        <taxon>Acanthomorphata</taxon>
        <taxon>Ovalentaria</taxon>
        <taxon>Atherinomorphae</taxon>
        <taxon>Cyprinodontiformes</taxon>
        <taxon>Goodeidae</taxon>
        <taxon>Ilyodon</taxon>
    </lineage>
</organism>
<dbReference type="InterPro" id="IPR036322">
    <property type="entry name" value="WD40_repeat_dom_sf"/>
</dbReference>
<proteinExistence type="predicted"/>
<evidence type="ECO:0000256" key="2">
    <source>
        <dbReference type="ARBA" id="ARBA00022737"/>
    </source>
</evidence>
<dbReference type="Gene3D" id="2.130.10.10">
    <property type="entry name" value="YVTN repeat-like/Quinoprotein amine dehydrogenase"/>
    <property type="match status" value="1"/>
</dbReference>
<dbReference type="PANTHER" id="PTHR19854">
    <property type="entry name" value="TRANSDUCIN BETA-LIKE 3"/>
    <property type="match status" value="1"/>
</dbReference>
<dbReference type="SUPFAM" id="SSF50978">
    <property type="entry name" value="WD40 repeat-like"/>
    <property type="match status" value="1"/>
</dbReference>
<dbReference type="InterPro" id="IPR015943">
    <property type="entry name" value="WD40/YVTN_repeat-like_dom_sf"/>
</dbReference>
<name>A0ABV0UYX5_9TELE</name>
<comment type="caution">
    <text evidence="3">The sequence shown here is derived from an EMBL/GenBank/DDBJ whole genome shotgun (WGS) entry which is preliminary data.</text>
</comment>
<sequence length="146" mass="15933">MSRPAPCPIYTLRGAGAPLNTLHFRCPGGDTPLLFSGSAKGAIHIWNLNSRRAEMVIEGHCGNSVIWVSTLRSGDSLMSQGRDMQVCLWDLKEGRSEAVDSVWTGSVGFCQCSLLETSPSNYLLAFAGSQTEEVRRQPQGVFCKRL</sequence>
<keyword evidence="4" id="KW-1185">Reference proteome</keyword>
<evidence type="ECO:0000313" key="4">
    <source>
        <dbReference type="Proteomes" id="UP001482620"/>
    </source>
</evidence>
<dbReference type="PANTHER" id="PTHR19854:SF1">
    <property type="entry name" value="GUANINE NUCLEOTIDE-BINDING PROTEIN SUBUNIT BETA-LIKE PROTEIN 1"/>
    <property type="match status" value="1"/>
</dbReference>
<evidence type="ECO:0000256" key="1">
    <source>
        <dbReference type="ARBA" id="ARBA00022574"/>
    </source>
</evidence>
<keyword evidence="2" id="KW-0677">Repeat</keyword>
<dbReference type="Proteomes" id="UP001482620">
    <property type="component" value="Unassembled WGS sequence"/>
</dbReference>
<evidence type="ECO:0008006" key="5">
    <source>
        <dbReference type="Google" id="ProtNLM"/>
    </source>
</evidence>